<dbReference type="HOGENOM" id="CLU_2282599_0_0_1"/>
<dbReference type="EMBL" id="CM001887">
    <property type="protein sequence ID" value="EOY29624.1"/>
    <property type="molecule type" value="Genomic_DNA"/>
</dbReference>
<name>A0A061GR79_THECC</name>
<proteinExistence type="predicted"/>
<organism evidence="1 2">
    <name type="scientific">Theobroma cacao</name>
    <name type="common">Cacao</name>
    <name type="synonym">Cocoa</name>
    <dbReference type="NCBI Taxonomy" id="3641"/>
    <lineage>
        <taxon>Eukaryota</taxon>
        <taxon>Viridiplantae</taxon>
        <taxon>Streptophyta</taxon>
        <taxon>Embryophyta</taxon>
        <taxon>Tracheophyta</taxon>
        <taxon>Spermatophyta</taxon>
        <taxon>Magnoliopsida</taxon>
        <taxon>eudicotyledons</taxon>
        <taxon>Gunneridae</taxon>
        <taxon>Pentapetalae</taxon>
        <taxon>rosids</taxon>
        <taxon>malvids</taxon>
        <taxon>Malvales</taxon>
        <taxon>Malvaceae</taxon>
        <taxon>Byttnerioideae</taxon>
        <taxon>Theobroma</taxon>
    </lineage>
</organism>
<evidence type="ECO:0000313" key="1">
    <source>
        <dbReference type="EMBL" id="EOY29624.1"/>
    </source>
</evidence>
<gene>
    <name evidence="1" type="ORF">TCM_037115</name>
</gene>
<sequence>MTENEIQEKNILRNVPEGCKIIFKESQKRLCHSCFSTVTPSFLPSTSTLGSCISAVWASSGSKSLFLQPDMLCSPSFLRFETAPDGTFVVASLILISALLPI</sequence>
<accession>A0A061GR79</accession>
<dbReference type="InParanoid" id="A0A061GR79"/>
<keyword evidence="2" id="KW-1185">Reference proteome</keyword>
<reference evidence="1 2" key="1">
    <citation type="journal article" date="2013" name="Genome Biol.">
        <title>The genome sequence of the most widely cultivated cacao type and its use to identify candidate genes regulating pod color.</title>
        <authorList>
            <person name="Motamayor J.C."/>
            <person name="Mockaitis K."/>
            <person name="Schmutz J."/>
            <person name="Haiminen N."/>
            <person name="Iii D.L."/>
            <person name="Cornejo O."/>
            <person name="Findley S.D."/>
            <person name="Zheng P."/>
            <person name="Utro F."/>
            <person name="Royaert S."/>
            <person name="Saski C."/>
            <person name="Jenkins J."/>
            <person name="Podicheti R."/>
            <person name="Zhao M."/>
            <person name="Scheffler B.E."/>
            <person name="Stack J.C."/>
            <person name="Feltus F.A."/>
            <person name="Mustiga G.M."/>
            <person name="Amores F."/>
            <person name="Phillips W."/>
            <person name="Marelli J.P."/>
            <person name="May G.D."/>
            <person name="Shapiro H."/>
            <person name="Ma J."/>
            <person name="Bustamante C.D."/>
            <person name="Schnell R.J."/>
            <person name="Main D."/>
            <person name="Gilbert D."/>
            <person name="Parida L."/>
            <person name="Kuhn D.N."/>
        </authorList>
    </citation>
    <scope>NUCLEOTIDE SEQUENCE [LARGE SCALE GENOMIC DNA]</scope>
    <source>
        <strain evidence="2">cv. Matina 1-6</strain>
    </source>
</reference>
<evidence type="ECO:0000313" key="2">
    <source>
        <dbReference type="Proteomes" id="UP000026915"/>
    </source>
</evidence>
<dbReference type="AlphaFoldDB" id="A0A061GR79"/>
<dbReference type="Gramene" id="EOY29624">
    <property type="protein sequence ID" value="EOY29624"/>
    <property type="gene ID" value="TCM_037115"/>
</dbReference>
<protein>
    <submittedName>
        <fullName evidence="1">Uncharacterized protein</fullName>
    </submittedName>
</protein>
<dbReference type="Proteomes" id="UP000026915">
    <property type="component" value="Chromosome 9"/>
</dbReference>